<dbReference type="Gene3D" id="3.90.870.10">
    <property type="entry name" value="DHBP synthase"/>
    <property type="match status" value="1"/>
</dbReference>
<sequence>MSLTATATTSKAITVSPPMQSSANGVQTDKPIDIPADAKRVFDVLISGGLAIVPASIGYGLVAIVPEALERAFVTKKRMPHKRHAMIGSYSLHKELHVLPPREAGMVELLCQDFNLPLGVIAPFRADHPLVQKLGAETLARSSVDGTLAMLVNGGAFQDELSRLATEAGLPLMGSSANLTGKGTKSLVEDIEPEILRVADIVINYGKRTYSTPRPSSTMINFKELELMRFGACYDVIQDVFKRFYGVEFPNDPGQEVIFSGHLREAAKKL</sequence>
<keyword evidence="3" id="KW-1133">Transmembrane helix</keyword>
<reference evidence="5 6" key="1">
    <citation type="submission" date="2023-08" db="EMBL/GenBank/DDBJ databases">
        <title>Black Yeasts Isolated from many extreme environments.</title>
        <authorList>
            <person name="Coleine C."/>
            <person name="Stajich J.E."/>
            <person name="Selbmann L."/>
        </authorList>
    </citation>
    <scope>NUCLEOTIDE SEQUENCE [LARGE SCALE GENOMIC DNA]</scope>
    <source>
        <strain evidence="5 6">CCFEE 5792</strain>
    </source>
</reference>
<dbReference type="Proteomes" id="UP001358417">
    <property type="component" value="Unassembled WGS sequence"/>
</dbReference>
<dbReference type="EMBL" id="JAVRRD010000021">
    <property type="protein sequence ID" value="KAK5048658.1"/>
    <property type="molecule type" value="Genomic_DNA"/>
</dbReference>
<dbReference type="AlphaFoldDB" id="A0AAV9N6M7"/>
<proteinExistence type="predicted"/>
<dbReference type="RefSeq" id="XP_064704017.1">
    <property type="nucleotide sequence ID" value="XM_064849314.1"/>
</dbReference>
<comment type="caution">
    <text evidence="5">The sequence shown here is derived from an EMBL/GenBank/DDBJ whole genome shotgun (WGS) entry which is preliminary data.</text>
</comment>
<feature type="region of interest" description="Disordered" evidence="2">
    <location>
        <begin position="1"/>
        <end position="26"/>
    </location>
</feature>
<dbReference type="SUPFAM" id="SSF55821">
    <property type="entry name" value="YrdC/RibB"/>
    <property type="match status" value="1"/>
</dbReference>
<dbReference type="PROSITE" id="PS51163">
    <property type="entry name" value="YRDC"/>
    <property type="match status" value="1"/>
</dbReference>
<name>A0AAV9N6M7_9EURO</name>
<evidence type="ECO:0000256" key="2">
    <source>
        <dbReference type="SAM" id="MobiDB-lite"/>
    </source>
</evidence>
<evidence type="ECO:0000313" key="6">
    <source>
        <dbReference type="Proteomes" id="UP001358417"/>
    </source>
</evidence>
<dbReference type="GeneID" id="89973924"/>
<evidence type="ECO:0000259" key="4">
    <source>
        <dbReference type="PROSITE" id="PS51163"/>
    </source>
</evidence>
<accession>A0AAV9N6M7</accession>
<protein>
    <recommendedName>
        <fullName evidence="1">Threonylcarbamoyl-AMP synthase</fullName>
    </recommendedName>
</protein>
<feature type="transmembrane region" description="Helical" evidence="3">
    <location>
        <begin position="44"/>
        <end position="69"/>
    </location>
</feature>
<dbReference type="InterPro" id="IPR006070">
    <property type="entry name" value="Sua5-like_dom"/>
</dbReference>
<evidence type="ECO:0000313" key="5">
    <source>
        <dbReference type="EMBL" id="KAK5048658.1"/>
    </source>
</evidence>
<keyword evidence="6" id="KW-1185">Reference proteome</keyword>
<evidence type="ECO:0000256" key="1">
    <source>
        <dbReference type="ARBA" id="ARBA00015492"/>
    </source>
</evidence>
<dbReference type="GO" id="GO:0003725">
    <property type="term" value="F:double-stranded RNA binding"/>
    <property type="evidence" value="ECO:0007669"/>
    <property type="project" value="InterPro"/>
</dbReference>
<feature type="domain" description="YrdC-like" evidence="4">
    <location>
        <begin position="35"/>
        <end position="233"/>
    </location>
</feature>
<gene>
    <name evidence="5" type="ORF">LTR84_005749</name>
</gene>
<evidence type="ECO:0000256" key="3">
    <source>
        <dbReference type="SAM" id="Phobius"/>
    </source>
</evidence>
<dbReference type="InterPro" id="IPR017945">
    <property type="entry name" value="DHBP_synth_RibB-like_a/b_dom"/>
</dbReference>
<keyword evidence="3" id="KW-0812">Transmembrane</keyword>
<keyword evidence="3" id="KW-0472">Membrane</keyword>
<organism evidence="5 6">
    <name type="scientific">Exophiala bonariae</name>
    <dbReference type="NCBI Taxonomy" id="1690606"/>
    <lineage>
        <taxon>Eukaryota</taxon>
        <taxon>Fungi</taxon>
        <taxon>Dikarya</taxon>
        <taxon>Ascomycota</taxon>
        <taxon>Pezizomycotina</taxon>
        <taxon>Eurotiomycetes</taxon>
        <taxon>Chaetothyriomycetidae</taxon>
        <taxon>Chaetothyriales</taxon>
        <taxon>Herpotrichiellaceae</taxon>
        <taxon>Exophiala</taxon>
    </lineage>
</organism>